<dbReference type="Pfam" id="PF01535">
    <property type="entry name" value="PPR"/>
    <property type="match status" value="1"/>
</dbReference>
<evidence type="ECO:0000256" key="1">
    <source>
        <dbReference type="ARBA" id="ARBA00022737"/>
    </source>
</evidence>
<protein>
    <submittedName>
        <fullName evidence="3">Pentatricopeptide repeat-containing protein</fullName>
    </submittedName>
</protein>
<sequence length="176" mass="20372">MLLWSCWLPSSRETSVPATGNFKFPAESKNHESLKLGFQLFDRRRRKPNSAIKFSSYMALLQECSRQGFLHGGLQLHSEMIKRGLESNSVLQTQLLNLYIKCDRLHFARRIFDGTDFRTSILSWNSMITAYCHSRLAEKALSMFFEFQMHGLHPDEFTLSIIIKAAELRQNQPLGK</sequence>
<dbReference type="InterPro" id="IPR046960">
    <property type="entry name" value="PPR_At4g14850-like_plant"/>
</dbReference>
<dbReference type="PROSITE" id="PS51375">
    <property type="entry name" value="PPR"/>
    <property type="match status" value="2"/>
</dbReference>
<dbReference type="NCBIfam" id="TIGR00756">
    <property type="entry name" value="PPR"/>
    <property type="match status" value="1"/>
</dbReference>
<dbReference type="Gene3D" id="1.25.40.10">
    <property type="entry name" value="Tetratricopeptide repeat domain"/>
    <property type="match status" value="1"/>
</dbReference>
<dbReference type="PANTHER" id="PTHR47926">
    <property type="entry name" value="PENTATRICOPEPTIDE REPEAT-CONTAINING PROTEIN"/>
    <property type="match status" value="1"/>
</dbReference>
<feature type="repeat" description="PPR" evidence="2">
    <location>
        <begin position="120"/>
        <end position="154"/>
    </location>
</feature>
<keyword evidence="4" id="KW-1185">Reference proteome</keyword>
<evidence type="ECO:0000313" key="4">
    <source>
        <dbReference type="Proteomes" id="UP001412067"/>
    </source>
</evidence>
<name>A0ABR2LY92_9ASPA</name>
<comment type="caution">
    <text evidence="3">The sequence shown here is derived from an EMBL/GenBank/DDBJ whole genome shotgun (WGS) entry which is preliminary data.</text>
</comment>
<dbReference type="InterPro" id="IPR002885">
    <property type="entry name" value="PPR_rpt"/>
</dbReference>
<reference evidence="3 4" key="1">
    <citation type="journal article" date="2022" name="Nat. Plants">
        <title>Genomes of leafy and leafless Platanthera orchids illuminate the evolution of mycoheterotrophy.</title>
        <authorList>
            <person name="Li M.H."/>
            <person name="Liu K.W."/>
            <person name="Li Z."/>
            <person name="Lu H.C."/>
            <person name="Ye Q.L."/>
            <person name="Zhang D."/>
            <person name="Wang J.Y."/>
            <person name="Li Y.F."/>
            <person name="Zhong Z.M."/>
            <person name="Liu X."/>
            <person name="Yu X."/>
            <person name="Liu D.K."/>
            <person name="Tu X.D."/>
            <person name="Liu B."/>
            <person name="Hao Y."/>
            <person name="Liao X.Y."/>
            <person name="Jiang Y.T."/>
            <person name="Sun W.H."/>
            <person name="Chen J."/>
            <person name="Chen Y.Q."/>
            <person name="Ai Y."/>
            <person name="Zhai J.W."/>
            <person name="Wu S.S."/>
            <person name="Zhou Z."/>
            <person name="Hsiao Y.Y."/>
            <person name="Wu W.L."/>
            <person name="Chen Y.Y."/>
            <person name="Lin Y.F."/>
            <person name="Hsu J.L."/>
            <person name="Li C.Y."/>
            <person name="Wang Z.W."/>
            <person name="Zhao X."/>
            <person name="Zhong W.Y."/>
            <person name="Ma X.K."/>
            <person name="Ma L."/>
            <person name="Huang J."/>
            <person name="Chen G.Z."/>
            <person name="Huang M.Z."/>
            <person name="Huang L."/>
            <person name="Peng D.H."/>
            <person name="Luo Y.B."/>
            <person name="Zou S.Q."/>
            <person name="Chen S.P."/>
            <person name="Lan S."/>
            <person name="Tsai W.C."/>
            <person name="Van de Peer Y."/>
            <person name="Liu Z.J."/>
        </authorList>
    </citation>
    <scope>NUCLEOTIDE SEQUENCE [LARGE SCALE GENOMIC DNA]</scope>
    <source>
        <strain evidence="3">Lor288</strain>
    </source>
</reference>
<feature type="repeat" description="PPR" evidence="2">
    <location>
        <begin position="53"/>
        <end position="87"/>
    </location>
</feature>
<dbReference type="Pfam" id="PF13041">
    <property type="entry name" value="PPR_2"/>
    <property type="match status" value="1"/>
</dbReference>
<accession>A0ABR2LY92</accession>
<dbReference type="Proteomes" id="UP001412067">
    <property type="component" value="Unassembled WGS sequence"/>
</dbReference>
<evidence type="ECO:0000256" key="2">
    <source>
        <dbReference type="PROSITE-ProRule" id="PRU00708"/>
    </source>
</evidence>
<organism evidence="3 4">
    <name type="scientific">Platanthera guangdongensis</name>
    <dbReference type="NCBI Taxonomy" id="2320717"/>
    <lineage>
        <taxon>Eukaryota</taxon>
        <taxon>Viridiplantae</taxon>
        <taxon>Streptophyta</taxon>
        <taxon>Embryophyta</taxon>
        <taxon>Tracheophyta</taxon>
        <taxon>Spermatophyta</taxon>
        <taxon>Magnoliopsida</taxon>
        <taxon>Liliopsida</taxon>
        <taxon>Asparagales</taxon>
        <taxon>Orchidaceae</taxon>
        <taxon>Orchidoideae</taxon>
        <taxon>Orchideae</taxon>
        <taxon>Orchidinae</taxon>
        <taxon>Platanthera</taxon>
    </lineage>
</organism>
<dbReference type="EMBL" id="JBBWWR010000014">
    <property type="protein sequence ID" value="KAK8953196.1"/>
    <property type="molecule type" value="Genomic_DNA"/>
</dbReference>
<gene>
    <name evidence="3" type="primary">PCMP-H60</name>
    <name evidence="3" type="ORF">KSP40_PGU006893</name>
</gene>
<keyword evidence="1" id="KW-0677">Repeat</keyword>
<dbReference type="InterPro" id="IPR011990">
    <property type="entry name" value="TPR-like_helical_dom_sf"/>
</dbReference>
<proteinExistence type="predicted"/>
<evidence type="ECO:0000313" key="3">
    <source>
        <dbReference type="EMBL" id="KAK8953196.1"/>
    </source>
</evidence>